<dbReference type="Proteomes" id="UP000501868">
    <property type="component" value="Chromosome"/>
</dbReference>
<reference evidence="3 4" key="2">
    <citation type="submission" date="2020-04" db="EMBL/GenBank/DDBJ databases">
        <authorList>
            <person name="Fomenkov A."/>
            <person name="Anton B.P."/>
            <person name="Roberts R.J."/>
        </authorList>
    </citation>
    <scope>NUCLEOTIDE SEQUENCE [LARGE SCALE GENOMIC DNA]</scope>
    <source>
        <strain evidence="3 4">S2</strain>
    </source>
</reference>
<keyword evidence="3" id="KW-0240">DNA-directed RNA polymerase</keyword>
<accession>A0A6H1NWS7</accession>
<keyword evidence="2" id="KW-1133">Transmembrane helix</keyword>
<protein>
    <submittedName>
        <fullName evidence="3">DNA-directed RNA polymerase subunit beta</fullName>
    </submittedName>
</protein>
<gene>
    <name evidence="3" type="ORF">HFZ78_02320</name>
</gene>
<dbReference type="InterPro" id="IPR024596">
    <property type="entry name" value="RNApol_su_b/EpuA"/>
</dbReference>
<dbReference type="GO" id="GO:0000428">
    <property type="term" value="C:DNA-directed RNA polymerase complex"/>
    <property type="evidence" value="ECO:0007669"/>
    <property type="project" value="UniProtKB-KW"/>
</dbReference>
<feature type="transmembrane region" description="Helical" evidence="2">
    <location>
        <begin position="158"/>
        <end position="184"/>
    </location>
</feature>
<sequence length="209" mass="23260">MSVNNSNHEQYSTREDYKRAKSEELQRKKDAEKQAKDAVRLLKDVEKQARDEAQQTKVVEKQAPTKIVEILAKNVAGRLKGLKKPALNVVRKTQDAGQQAKTKQPRQKSETPGVKETKNSPTREAQISKESNTTNSAGKNAETAPVSYQRIRIRLIPIWLRLVLLVVMAIFCVTAGAVVGYGLLGGGKVAEVFQESTWTHIIDLVQKGK</sequence>
<evidence type="ECO:0000313" key="3">
    <source>
        <dbReference type="EMBL" id="QIZ05726.1"/>
    </source>
</evidence>
<name>A0A6H1NWS7_PRIMG</name>
<dbReference type="AlphaFoldDB" id="A0A6H1NWS7"/>
<feature type="region of interest" description="Disordered" evidence="1">
    <location>
        <begin position="91"/>
        <end position="143"/>
    </location>
</feature>
<reference evidence="3 4" key="1">
    <citation type="submission" date="2020-04" db="EMBL/GenBank/DDBJ databases">
        <title>Genome-Wide Identification of 5-Methylcytosine Sites in Bacterial Genomes By High-Throughput Sequencing of MspJI Restriction Fragments.</title>
        <authorList>
            <person name="Wu V."/>
        </authorList>
    </citation>
    <scope>NUCLEOTIDE SEQUENCE [LARGE SCALE GENOMIC DNA]</scope>
    <source>
        <strain evidence="3 4">S2</strain>
    </source>
</reference>
<feature type="compositionally biased region" description="Polar residues" evidence="1">
    <location>
        <begin position="119"/>
        <end position="138"/>
    </location>
</feature>
<feature type="compositionally biased region" description="Polar residues" evidence="1">
    <location>
        <begin position="1"/>
        <end position="10"/>
    </location>
</feature>
<feature type="region of interest" description="Disordered" evidence="1">
    <location>
        <begin position="1"/>
        <end position="36"/>
    </location>
</feature>
<keyword evidence="2" id="KW-0472">Membrane</keyword>
<evidence type="ECO:0000313" key="4">
    <source>
        <dbReference type="Proteomes" id="UP000501868"/>
    </source>
</evidence>
<keyword evidence="2" id="KW-0812">Transmembrane</keyword>
<feature type="compositionally biased region" description="Basic and acidic residues" evidence="1">
    <location>
        <begin position="11"/>
        <end position="36"/>
    </location>
</feature>
<feature type="compositionally biased region" description="Basic and acidic residues" evidence="1">
    <location>
        <begin position="107"/>
        <end position="118"/>
    </location>
</feature>
<evidence type="ECO:0000256" key="1">
    <source>
        <dbReference type="SAM" id="MobiDB-lite"/>
    </source>
</evidence>
<organism evidence="3 4">
    <name type="scientific">Priestia megaterium</name>
    <name type="common">Bacillus megaterium</name>
    <dbReference type="NCBI Taxonomy" id="1404"/>
    <lineage>
        <taxon>Bacteria</taxon>
        <taxon>Bacillati</taxon>
        <taxon>Bacillota</taxon>
        <taxon>Bacilli</taxon>
        <taxon>Bacillales</taxon>
        <taxon>Bacillaceae</taxon>
        <taxon>Priestia</taxon>
    </lineage>
</organism>
<keyword evidence="3" id="KW-0804">Transcription</keyword>
<dbReference type="Pfam" id="PF11772">
    <property type="entry name" value="EpuA"/>
    <property type="match status" value="1"/>
</dbReference>
<evidence type="ECO:0000256" key="2">
    <source>
        <dbReference type="SAM" id="Phobius"/>
    </source>
</evidence>
<dbReference type="EMBL" id="CP051128">
    <property type="protein sequence ID" value="QIZ05726.1"/>
    <property type="molecule type" value="Genomic_DNA"/>
</dbReference>
<proteinExistence type="predicted"/>